<feature type="region of interest" description="Disordered" evidence="1">
    <location>
        <begin position="229"/>
        <end position="313"/>
    </location>
</feature>
<proteinExistence type="predicted"/>
<comment type="caution">
    <text evidence="2">The sequence shown here is derived from an EMBL/GenBank/DDBJ whole genome shotgun (WGS) entry which is preliminary data.</text>
</comment>
<evidence type="ECO:0000256" key="1">
    <source>
        <dbReference type="SAM" id="MobiDB-lite"/>
    </source>
</evidence>
<name>A0A562E837_RHORH</name>
<dbReference type="EMBL" id="VLJT01000015">
    <property type="protein sequence ID" value="TWH17768.1"/>
    <property type="molecule type" value="Genomic_DNA"/>
</dbReference>
<gene>
    <name evidence="2" type="ORF">L618_001800000590</name>
</gene>
<feature type="compositionally biased region" description="Basic and acidic residues" evidence="1">
    <location>
        <begin position="304"/>
        <end position="313"/>
    </location>
</feature>
<dbReference type="RefSeq" id="WP_145691611.1">
    <property type="nucleotide sequence ID" value="NZ_VLJT01000015.1"/>
</dbReference>
<accession>A0A562E837</accession>
<reference evidence="2 3" key="1">
    <citation type="submission" date="2019-07" db="EMBL/GenBank/DDBJ databases">
        <title>Genome sequencing of lignin-degrading bacterial isolates.</title>
        <authorList>
            <person name="Gladden J."/>
        </authorList>
    </citation>
    <scope>NUCLEOTIDE SEQUENCE [LARGE SCALE GENOMIC DNA]</scope>
    <source>
        <strain evidence="2 3">J45</strain>
    </source>
</reference>
<organism evidence="2 3">
    <name type="scientific">Rhodococcus rhodochrous J45</name>
    <dbReference type="NCBI Taxonomy" id="935266"/>
    <lineage>
        <taxon>Bacteria</taxon>
        <taxon>Bacillati</taxon>
        <taxon>Actinomycetota</taxon>
        <taxon>Actinomycetes</taxon>
        <taxon>Mycobacteriales</taxon>
        <taxon>Nocardiaceae</taxon>
        <taxon>Rhodococcus</taxon>
    </lineage>
</organism>
<dbReference type="AlphaFoldDB" id="A0A562E837"/>
<protein>
    <submittedName>
        <fullName evidence="2">Uncharacterized protein</fullName>
    </submittedName>
</protein>
<evidence type="ECO:0000313" key="2">
    <source>
        <dbReference type="EMBL" id="TWH17768.1"/>
    </source>
</evidence>
<dbReference type="Proteomes" id="UP000317573">
    <property type="component" value="Unassembled WGS sequence"/>
</dbReference>
<evidence type="ECO:0000313" key="3">
    <source>
        <dbReference type="Proteomes" id="UP000317573"/>
    </source>
</evidence>
<sequence>MAQWFEGFDGQIVLDDDYVWILREDIPADLTHGTVLPTLRAHRGAVIGTEFRPATANGLGTLRIKVSSGRTAPRDRHPAGFDTVRFSLTSNDRFSTVHLLLAATAADAMEAVAPDDQLRAALDELDGIATQAELAGVLGESPDVMQVVDGVTWNSVGKLWVAAGGTSTVPADTRLEWIRALRELTRRVPANAGIKTLQTAVGATALRHLDSQRIGALWESVLPEVLPPRVETSSKDAGDEVVPGKPVPARRSPTAEPQVRPRTRVWTKWDSATSHDQETRAGLAHPANSTDAAAKSPEGSGGTRGDKALRDRKTAFSGRRIRVHLDCDGHRVKAIFDPETGATEITSAPVRALLGSVHADPDAAAGAVTTTFRLGDEGPFDGWQLWRIDDNSGRPLAEVPEARPVV</sequence>